<comment type="caution">
    <text evidence="2">The sequence shown here is derived from an EMBL/GenBank/DDBJ whole genome shotgun (WGS) entry which is preliminary data.</text>
</comment>
<evidence type="ECO:0000313" key="3">
    <source>
        <dbReference type="Proteomes" id="UP001601059"/>
    </source>
</evidence>
<dbReference type="Proteomes" id="UP001601059">
    <property type="component" value="Unassembled WGS sequence"/>
</dbReference>
<accession>A0ABW6K7C5</accession>
<evidence type="ECO:0000256" key="1">
    <source>
        <dbReference type="SAM" id="Phobius"/>
    </source>
</evidence>
<keyword evidence="3" id="KW-1185">Reference proteome</keyword>
<gene>
    <name evidence="2" type="ORF">ACFYKX_05515</name>
</gene>
<protein>
    <submittedName>
        <fullName evidence="2">DUF3949 domain-containing protein</fullName>
    </submittedName>
</protein>
<reference evidence="2 3" key="1">
    <citation type="submission" date="2024-08" db="EMBL/GenBank/DDBJ databases">
        <title>Two novel Cytobacillus novel species.</title>
        <authorList>
            <person name="Liu G."/>
        </authorList>
    </citation>
    <scope>NUCLEOTIDE SEQUENCE [LARGE SCALE GENOMIC DNA]</scope>
    <source>
        <strain evidence="2 3">FJAT-54145</strain>
    </source>
</reference>
<organism evidence="2 3">
    <name type="scientific">Cytobacillus spartinae</name>
    <dbReference type="NCBI Taxonomy" id="3299023"/>
    <lineage>
        <taxon>Bacteria</taxon>
        <taxon>Bacillati</taxon>
        <taxon>Bacillota</taxon>
        <taxon>Bacilli</taxon>
        <taxon>Bacillales</taxon>
        <taxon>Bacillaceae</taxon>
        <taxon>Cytobacillus</taxon>
    </lineage>
</organism>
<evidence type="ECO:0000313" key="2">
    <source>
        <dbReference type="EMBL" id="MFE8700081.1"/>
    </source>
</evidence>
<dbReference type="Pfam" id="PF13133">
    <property type="entry name" value="DUF3949"/>
    <property type="match status" value="1"/>
</dbReference>
<dbReference type="InterPro" id="IPR025032">
    <property type="entry name" value="DUF3949"/>
</dbReference>
<keyword evidence="1" id="KW-0472">Membrane</keyword>
<sequence length="86" mass="10045">MGFQATLIIIGIYLLISLILLPFQYSYIKELKSMHKKNEEKGLNQNDTYEKMSFEEQQLHLNAQGNFLFFGANLLASILYKLKQKK</sequence>
<name>A0ABW6K7C5_9BACI</name>
<feature type="transmembrane region" description="Helical" evidence="1">
    <location>
        <begin position="7"/>
        <end position="28"/>
    </location>
</feature>
<dbReference type="EMBL" id="JBIACK010000001">
    <property type="protein sequence ID" value="MFE8700081.1"/>
    <property type="molecule type" value="Genomic_DNA"/>
</dbReference>
<keyword evidence="1" id="KW-0812">Transmembrane</keyword>
<keyword evidence="1" id="KW-1133">Transmembrane helix</keyword>
<dbReference type="RefSeq" id="WP_389358830.1">
    <property type="nucleotide sequence ID" value="NZ_JBIACK010000001.1"/>
</dbReference>
<proteinExistence type="predicted"/>